<comment type="caution">
    <text evidence="1">The sequence shown here is derived from an EMBL/GenBank/DDBJ whole genome shotgun (WGS) entry which is preliminary data.</text>
</comment>
<evidence type="ECO:0008006" key="3">
    <source>
        <dbReference type="Google" id="ProtNLM"/>
    </source>
</evidence>
<proteinExistence type="predicted"/>
<dbReference type="Proteomes" id="UP000179243">
    <property type="component" value="Unassembled WGS sequence"/>
</dbReference>
<dbReference type="InterPro" id="IPR013783">
    <property type="entry name" value="Ig-like_fold"/>
</dbReference>
<accession>A0A1F7F5E3</accession>
<name>A0A1F7F5E3_UNCRA</name>
<gene>
    <name evidence="1" type="ORF">A2519_04690</name>
</gene>
<evidence type="ECO:0000313" key="2">
    <source>
        <dbReference type="Proteomes" id="UP000179243"/>
    </source>
</evidence>
<dbReference type="Gene3D" id="2.60.40.10">
    <property type="entry name" value="Immunoglobulins"/>
    <property type="match status" value="1"/>
</dbReference>
<reference evidence="1 2" key="1">
    <citation type="journal article" date="2016" name="Nat. Commun.">
        <title>Thousands of microbial genomes shed light on interconnected biogeochemical processes in an aquifer system.</title>
        <authorList>
            <person name="Anantharaman K."/>
            <person name="Brown C.T."/>
            <person name="Hug L.A."/>
            <person name="Sharon I."/>
            <person name="Castelle C.J."/>
            <person name="Probst A.J."/>
            <person name="Thomas B.C."/>
            <person name="Singh A."/>
            <person name="Wilkins M.J."/>
            <person name="Karaoz U."/>
            <person name="Brodie E.L."/>
            <person name="Williams K.H."/>
            <person name="Hubbard S.S."/>
            <person name="Banfield J.F."/>
        </authorList>
    </citation>
    <scope>NUCLEOTIDE SEQUENCE [LARGE SCALE GENOMIC DNA]</scope>
</reference>
<protein>
    <recommendedName>
        <fullName evidence="3">PKD domain-containing protein</fullName>
    </recommendedName>
</protein>
<dbReference type="AlphaFoldDB" id="A0A1F7F5E3"/>
<evidence type="ECO:0000313" key="1">
    <source>
        <dbReference type="EMBL" id="OGK01859.1"/>
    </source>
</evidence>
<sequence length="616" mass="66619">MMSQTLQSFLKAGAAIVLTVLCAVCSRDSGGAGVAVDLSERGRDTILFDTVVYINDTFTFAHESEESEEIDEIRWTLNNASAGSGRTFSFVSHDIADTGDKIIVGFIFYTDGTIDTERILLNLAAGYPRVRLTLADSTKPDTLFTDSLYRFFAIPDDPNGSIIACLWDFDHDGVFEDTSAADTLSRSFPTAGAAMFIVRVLDDDSLFSAADTFAVHLSMGAPQVNVFFDPSIVGNQIYIGQQISFVASAKDPNGALISLMWDTTGDAVFDCVIALDTSLFSDTIILSFTDSGHYAVAARVRDNDSLYSETKTLVFVVRRGEPSINSLLFTGYFSDLDSLLIDTVYDIAAVARDLNGVVRALFWDMDGDGVFDDTVTADTSWLNDTQQRAFTIPGVYRIAVMAMDNDSFLSMRDSIVFTVHARNPDTMVYLFDTLALAAHPASGKTIGSMTWVQWPGILLSNADTCSFSVSDPADTGVKTIVARILYTDATFDTERVIVQVLSGRPEVFLASDGQGGMAFRDSLYTLTATATDVNGFIQSFRWDINSDGTDDYVHAVSGAQQGSVAVDSLTITFSFNGSALVSVRAVDDDSLVSSAASTILFVQDAVASKRRVSSGR</sequence>
<organism evidence="1 2">
    <name type="scientific">Candidatus Raymondbacteria bacterium RIFOXYD12_FULL_49_13</name>
    <dbReference type="NCBI Taxonomy" id="1817890"/>
    <lineage>
        <taxon>Bacteria</taxon>
        <taxon>Raymondiibacteriota</taxon>
    </lineage>
</organism>
<dbReference type="EMBL" id="MFYX01000117">
    <property type="protein sequence ID" value="OGK01859.1"/>
    <property type="molecule type" value="Genomic_DNA"/>
</dbReference>
<dbReference type="SUPFAM" id="SSF49299">
    <property type="entry name" value="PKD domain"/>
    <property type="match status" value="2"/>
</dbReference>
<dbReference type="InterPro" id="IPR035986">
    <property type="entry name" value="PKD_dom_sf"/>
</dbReference>